<feature type="transmembrane region" description="Helical" evidence="4">
    <location>
        <begin position="44"/>
        <end position="61"/>
    </location>
</feature>
<dbReference type="RefSeq" id="XP_022629408.1">
    <property type="nucleotide sequence ID" value="XM_022771508.1"/>
</dbReference>
<dbReference type="GO" id="GO:0000329">
    <property type="term" value="C:fungal-type vacuole membrane"/>
    <property type="evidence" value="ECO:0007669"/>
    <property type="project" value="EnsemblFungi"/>
</dbReference>
<dbReference type="AlphaFoldDB" id="A0A0C7MZH3"/>
<organism evidence="5 6">
    <name type="scientific">Lachancea lanzarotensis</name>
    <dbReference type="NCBI Taxonomy" id="1245769"/>
    <lineage>
        <taxon>Eukaryota</taxon>
        <taxon>Fungi</taxon>
        <taxon>Dikarya</taxon>
        <taxon>Ascomycota</taxon>
        <taxon>Saccharomycotina</taxon>
        <taxon>Saccharomycetes</taxon>
        <taxon>Saccharomycetales</taxon>
        <taxon>Saccharomycetaceae</taxon>
        <taxon>Lachancea</taxon>
    </lineage>
</organism>
<dbReference type="Proteomes" id="UP000054304">
    <property type="component" value="Unassembled WGS sequence"/>
</dbReference>
<dbReference type="STRING" id="1245769.A0A0C7MZH3"/>
<dbReference type="Pfam" id="PF04145">
    <property type="entry name" value="Ctr"/>
    <property type="match status" value="2"/>
</dbReference>
<keyword evidence="3 4" id="KW-0472">Membrane</keyword>
<sequence length="142" mass="16008">MKQSQMDHGNMDHGDMDMCSMNMLFTWNYKHTCVVFKWWHIRTVSQLILSMILIAIISHLYEYLKYYAGKSVAAGGSGNGRSAKTTRASWYGAQVGLSFMLMLVFMTFNGWLMLAVILGAAWGNYSWGNSTVDNGTRSLACH</sequence>
<feature type="transmembrane region" description="Helical" evidence="4">
    <location>
        <begin position="97"/>
        <end position="122"/>
    </location>
</feature>
<dbReference type="GO" id="GO:0015677">
    <property type="term" value="P:copper ion import"/>
    <property type="evidence" value="ECO:0007669"/>
    <property type="project" value="EnsemblFungi"/>
</dbReference>
<evidence type="ECO:0000256" key="1">
    <source>
        <dbReference type="ARBA" id="ARBA00022692"/>
    </source>
</evidence>
<keyword evidence="4" id="KW-0187">Copper transport</keyword>
<dbReference type="PANTHER" id="PTHR12483:SF115">
    <property type="entry name" value="COPPER TRANSPORT PROTEIN"/>
    <property type="match status" value="1"/>
</dbReference>
<evidence type="ECO:0000313" key="5">
    <source>
        <dbReference type="EMBL" id="CEP63187.1"/>
    </source>
</evidence>
<dbReference type="PANTHER" id="PTHR12483">
    <property type="entry name" value="SOLUTE CARRIER FAMILY 31 COPPER TRANSPORTERS"/>
    <property type="match status" value="1"/>
</dbReference>
<comment type="subcellular location">
    <subcellularLocation>
        <location evidence="4">Membrane</location>
        <topology evidence="4">Multi-pass membrane protein</topology>
    </subcellularLocation>
</comment>
<evidence type="ECO:0000313" key="6">
    <source>
        <dbReference type="Proteomes" id="UP000054304"/>
    </source>
</evidence>
<keyword evidence="4" id="KW-0813">Transport</keyword>
<keyword evidence="2 4" id="KW-1133">Transmembrane helix</keyword>
<proteinExistence type="inferred from homology"/>
<keyword evidence="4" id="KW-0406">Ion transport</keyword>
<dbReference type="GeneID" id="34686682"/>
<keyword evidence="1 4" id="KW-0812">Transmembrane</keyword>
<dbReference type="GO" id="GO:0006878">
    <property type="term" value="P:intracellular copper ion homeostasis"/>
    <property type="evidence" value="ECO:0007669"/>
    <property type="project" value="EnsemblFungi"/>
</dbReference>
<dbReference type="InterPro" id="IPR007274">
    <property type="entry name" value="Cop_transporter"/>
</dbReference>
<keyword evidence="4" id="KW-0186">Copper</keyword>
<name>A0A0C7MZH3_9SACH</name>
<dbReference type="OrthoDB" id="161814at2759"/>
<dbReference type="GO" id="GO:0005375">
    <property type="term" value="F:copper ion transmembrane transporter activity"/>
    <property type="evidence" value="ECO:0007669"/>
    <property type="project" value="UniProtKB-UniRule"/>
</dbReference>
<comment type="similarity">
    <text evidence="4">Belongs to the copper transporter (Ctr) (TC 1.A.56) family. SLC31A subfamily.</text>
</comment>
<evidence type="ECO:0000256" key="2">
    <source>
        <dbReference type="ARBA" id="ARBA00022989"/>
    </source>
</evidence>
<accession>A0A0C7MZH3</accession>
<gene>
    <name evidence="5" type="ORF">LALA0_S07e04412g</name>
</gene>
<dbReference type="HOGENOM" id="CLU_079690_4_0_1"/>
<evidence type="ECO:0000256" key="3">
    <source>
        <dbReference type="ARBA" id="ARBA00023136"/>
    </source>
</evidence>
<evidence type="ECO:0000256" key="4">
    <source>
        <dbReference type="RuleBase" id="RU367022"/>
    </source>
</evidence>
<protein>
    <recommendedName>
        <fullName evidence="4">Copper transport protein</fullName>
    </recommendedName>
</protein>
<keyword evidence="6" id="KW-1185">Reference proteome</keyword>
<reference evidence="5 6" key="1">
    <citation type="submission" date="2014-12" db="EMBL/GenBank/DDBJ databases">
        <authorList>
            <person name="Neuveglise Cecile"/>
        </authorList>
    </citation>
    <scope>NUCLEOTIDE SEQUENCE [LARGE SCALE GENOMIC DNA]</scope>
    <source>
        <strain evidence="5 6">CBS 12615</strain>
    </source>
</reference>
<dbReference type="EMBL" id="LN736366">
    <property type="protein sequence ID" value="CEP63187.1"/>
    <property type="molecule type" value="Genomic_DNA"/>
</dbReference>